<dbReference type="Proteomes" id="UP000033870">
    <property type="component" value="Unassembled WGS sequence"/>
</dbReference>
<dbReference type="InterPro" id="IPR029001">
    <property type="entry name" value="ITPase-like_fam"/>
</dbReference>
<comment type="similarity">
    <text evidence="1">Belongs to the HAM1 NTPase family.</text>
</comment>
<dbReference type="PRINTS" id="PR00502">
    <property type="entry name" value="NUDIXFAMILY"/>
</dbReference>
<evidence type="ECO:0000256" key="2">
    <source>
        <dbReference type="ARBA" id="ARBA00022801"/>
    </source>
</evidence>
<dbReference type="GO" id="GO:0047429">
    <property type="term" value="F:nucleoside triphosphate diphosphatase activity"/>
    <property type="evidence" value="ECO:0007669"/>
    <property type="project" value="InterPro"/>
</dbReference>
<name>A0A0G1YGZ4_9BACT</name>
<protein>
    <submittedName>
        <fullName evidence="4">Non-canonical purine NTP pyrophosphatase</fullName>
    </submittedName>
</protein>
<comment type="caution">
    <text evidence="4">The sequence shown here is derived from an EMBL/GenBank/DDBJ whole genome shotgun (WGS) entry which is preliminary data.</text>
</comment>
<dbReference type="EMBL" id="LCRX01000006">
    <property type="protein sequence ID" value="KKW42516.1"/>
    <property type="molecule type" value="Genomic_DNA"/>
</dbReference>
<dbReference type="Gene3D" id="3.90.79.10">
    <property type="entry name" value="Nucleoside Triphosphate Pyrophosphohydrolase"/>
    <property type="match status" value="1"/>
</dbReference>
<dbReference type="CDD" id="cd00515">
    <property type="entry name" value="HAM1"/>
    <property type="match status" value="1"/>
</dbReference>
<sequence length="345" mass="38310">MKRKFLIATSNPGKFSEMQAFLASLPFDFVGLPDLPAAPPPPEEIGPTLEDNALVKARYYAQKTGLTAIADDAGLFVEALGGWPGVKSARFAPTNEERLEIMRQKAAALIESERSALFRAAVAVVDPATGTSFVASGETQGTIIPEGRGTPRFGYESVFEVAALRKTYAELSLAEKNGVSHRGRALIKIKYHLSNTYGSKHIVVPYALIVKDGQVLMNRRNEPHRQEFHGKWEFPGGKVEFGETMHGNLKREVFEEVGYQVEIVKALQHIAVESQAYPTFSYQVFLVPYVCRVVGGEVKLSDSEVLETGWFDPDRALDYEMIGKNDSMYRQILPEFKEIIAAYNL</sequence>
<evidence type="ECO:0000313" key="4">
    <source>
        <dbReference type="EMBL" id="KKW42516.1"/>
    </source>
</evidence>
<dbReference type="SUPFAM" id="SSF52972">
    <property type="entry name" value="ITPase-like"/>
    <property type="match status" value="1"/>
</dbReference>
<dbReference type="AlphaFoldDB" id="A0A0G1YGZ4"/>
<proteinExistence type="inferred from homology"/>
<feature type="domain" description="Nudix hydrolase" evidence="3">
    <location>
        <begin position="199"/>
        <end position="338"/>
    </location>
</feature>
<dbReference type="Pfam" id="PF00293">
    <property type="entry name" value="NUDIX"/>
    <property type="match status" value="1"/>
</dbReference>
<keyword evidence="2" id="KW-0378">Hydrolase</keyword>
<dbReference type="Pfam" id="PF01725">
    <property type="entry name" value="Ham1p_like"/>
    <property type="match status" value="1"/>
</dbReference>
<dbReference type="Gene3D" id="3.90.950.10">
    <property type="match status" value="1"/>
</dbReference>
<evidence type="ECO:0000313" key="5">
    <source>
        <dbReference type="Proteomes" id="UP000033870"/>
    </source>
</evidence>
<evidence type="ECO:0000259" key="3">
    <source>
        <dbReference type="PROSITE" id="PS51462"/>
    </source>
</evidence>
<dbReference type="SUPFAM" id="SSF55811">
    <property type="entry name" value="Nudix"/>
    <property type="match status" value="1"/>
</dbReference>
<dbReference type="InterPro" id="IPR002637">
    <property type="entry name" value="RdgB/HAM1"/>
</dbReference>
<dbReference type="InterPro" id="IPR020476">
    <property type="entry name" value="Nudix_hydrolase"/>
</dbReference>
<dbReference type="PANTHER" id="PTHR11067:SF9">
    <property type="entry name" value="INOSINE TRIPHOSPHATE PYROPHOSPHATASE"/>
    <property type="match status" value="1"/>
</dbReference>
<accession>A0A0G1YGZ4</accession>
<organism evidence="4 5">
    <name type="scientific">Candidatus Magasanikbacteria bacterium GW2011_GWA2_56_11</name>
    <dbReference type="NCBI Taxonomy" id="1619044"/>
    <lineage>
        <taxon>Bacteria</taxon>
        <taxon>Candidatus Magasanikiibacteriota</taxon>
    </lineage>
</organism>
<dbReference type="PROSITE" id="PS51462">
    <property type="entry name" value="NUDIX"/>
    <property type="match status" value="1"/>
</dbReference>
<dbReference type="STRING" id="1619044.UY92_C0006G0077"/>
<evidence type="ECO:0000256" key="1">
    <source>
        <dbReference type="ARBA" id="ARBA00008023"/>
    </source>
</evidence>
<dbReference type="PANTHER" id="PTHR11067">
    <property type="entry name" value="INOSINE TRIPHOSPHATE PYROPHOSPHATASE/HAM1 PROTEIN"/>
    <property type="match status" value="1"/>
</dbReference>
<gene>
    <name evidence="4" type="ORF">UY92_C0006G0077</name>
</gene>
<dbReference type="InterPro" id="IPR015797">
    <property type="entry name" value="NUDIX_hydrolase-like_dom_sf"/>
</dbReference>
<reference evidence="4 5" key="1">
    <citation type="journal article" date="2015" name="Nature">
        <title>rRNA introns, odd ribosomes, and small enigmatic genomes across a large radiation of phyla.</title>
        <authorList>
            <person name="Brown C.T."/>
            <person name="Hug L.A."/>
            <person name="Thomas B.C."/>
            <person name="Sharon I."/>
            <person name="Castelle C.J."/>
            <person name="Singh A."/>
            <person name="Wilkins M.J."/>
            <person name="Williams K.H."/>
            <person name="Banfield J.F."/>
        </authorList>
    </citation>
    <scope>NUCLEOTIDE SEQUENCE [LARGE SCALE GENOMIC DNA]</scope>
</reference>
<dbReference type="InterPro" id="IPR000086">
    <property type="entry name" value="NUDIX_hydrolase_dom"/>
</dbReference>
<dbReference type="GO" id="GO:0009143">
    <property type="term" value="P:nucleoside triphosphate catabolic process"/>
    <property type="evidence" value="ECO:0007669"/>
    <property type="project" value="InterPro"/>
</dbReference>
<dbReference type="GO" id="GO:0005829">
    <property type="term" value="C:cytosol"/>
    <property type="evidence" value="ECO:0007669"/>
    <property type="project" value="TreeGrafter"/>
</dbReference>